<reference evidence="1 2" key="1">
    <citation type="submission" date="2024-02" db="EMBL/GenBank/DDBJ databases">
        <title>Rhodopirellula caenicola NBRC 110016.</title>
        <authorList>
            <person name="Ichikawa N."/>
            <person name="Katano-Makiyama Y."/>
            <person name="Hidaka K."/>
        </authorList>
    </citation>
    <scope>NUCLEOTIDE SEQUENCE [LARGE SCALE GENOMIC DNA]</scope>
    <source>
        <strain evidence="1 2">NBRC 110016</strain>
    </source>
</reference>
<sequence length="175" mass="20055">MPQTPSFFIPRGLSSYNLLVGQRFFASIRGGVGHTTRCPQQSIEMAILTHFGDPKLMSVAETFCENSRRIKQYSHWTITRSLVDHDGEWLLAAADSFGGHLYVTLWADGALLFRMMVGYANDQWDWELRFHGNHTAFTPSQILDRFIATMTVPRAELMELWSDVSPHVEYGRTRK</sequence>
<evidence type="ECO:0000313" key="1">
    <source>
        <dbReference type="EMBL" id="GAA5508883.1"/>
    </source>
</evidence>
<evidence type="ECO:0000313" key="2">
    <source>
        <dbReference type="Proteomes" id="UP001416858"/>
    </source>
</evidence>
<keyword evidence="2" id="KW-1185">Reference proteome</keyword>
<comment type="caution">
    <text evidence="1">The sequence shown here is derived from an EMBL/GenBank/DDBJ whole genome shotgun (WGS) entry which is preliminary data.</text>
</comment>
<proteinExistence type="predicted"/>
<protein>
    <submittedName>
        <fullName evidence="1">Uncharacterized protein</fullName>
    </submittedName>
</protein>
<organism evidence="1 2">
    <name type="scientific">Novipirellula caenicola</name>
    <dbReference type="NCBI Taxonomy" id="1536901"/>
    <lineage>
        <taxon>Bacteria</taxon>
        <taxon>Pseudomonadati</taxon>
        <taxon>Planctomycetota</taxon>
        <taxon>Planctomycetia</taxon>
        <taxon>Pirellulales</taxon>
        <taxon>Pirellulaceae</taxon>
        <taxon>Novipirellula</taxon>
    </lineage>
</organism>
<dbReference type="EMBL" id="BAABRO010000011">
    <property type="protein sequence ID" value="GAA5508883.1"/>
    <property type="molecule type" value="Genomic_DNA"/>
</dbReference>
<gene>
    <name evidence="1" type="ORF">Rcae01_04352</name>
</gene>
<dbReference type="RefSeq" id="WP_345685629.1">
    <property type="nucleotide sequence ID" value="NZ_BAABRO010000011.1"/>
</dbReference>
<accession>A0ABP9VZ56</accession>
<name>A0ABP9VZ56_9BACT</name>
<dbReference type="Proteomes" id="UP001416858">
    <property type="component" value="Unassembled WGS sequence"/>
</dbReference>